<protein>
    <submittedName>
        <fullName evidence="1">Uncharacterized protein</fullName>
    </submittedName>
</protein>
<sequence>MTTQVIGWVAKQAAPYILSYVKDHIFGKAVDQITILENQVHAVSAQLTALNQEVANALSTLQKQDQMDKMWGPITHLQYYTKRMKQCLQSASDGDTADLESFLKDLSNANDGIGYQMSTLYDALLGDAEFADFGGGTVQIWVSNTYQAQVTAGSSFTTAAFEEAVDTKLLAIFTILQNAIVLLCTTTTDPVEAQNMAQEWSQNLTNIQNAAYCAFPPAVKLWQPSYTAPAFTLDPNKWFRLRTFSTDPHSVTGWYICNTGTALACNPPPDPNDFNYQWRFASDPTVGPANIINRQSGYPVTISWQGSPIGMQRWWTESSNNIQGYDFQSVTYTIIPTYNNGTKPNIQFVGPIIADPSELTINFYPIEWTLASLSYSLDIENV</sequence>
<gene>
    <name evidence="1" type="ORF">CTRU02_214016</name>
</gene>
<proteinExistence type="predicted"/>
<dbReference type="EMBL" id="VUJX02000010">
    <property type="protein sequence ID" value="KAL0931281.1"/>
    <property type="molecule type" value="Genomic_DNA"/>
</dbReference>
<accession>A0ACC3YHY1</accession>
<evidence type="ECO:0000313" key="1">
    <source>
        <dbReference type="EMBL" id="KAL0931281.1"/>
    </source>
</evidence>
<reference evidence="1 2" key="1">
    <citation type="journal article" date="2020" name="Phytopathology">
        <title>Genome Sequence Resources of Colletotrichum truncatum, C. plurivorum, C. musicola, and C. sojae: Four Species Pathogenic to Soybean (Glycine max).</title>
        <authorList>
            <person name="Rogerio F."/>
            <person name="Boufleur T.R."/>
            <person name="Ciampi-Guillardi M."/>
            <person name="Sukno S.A."/>
            <person name="Thon M.R."/>
            <person name="Massola Junior N.S."/>
            <person name="Baroncelli R."/>
        </authorList>
    </citation>
    <scope>NUCLEOTIDE SEQUENCE [LARGE SCALE GENOMIC DNA]</scope>
    <source>
        <strain evidence="1 2">CMES1059</strain>
    </source>
</reference>
<organism evidence="1 2">
    <name type="scientific">Colletotrichum truncatum</name>
    <name type="common">Anthracnose fungus</name>
    <name type="synonym">Colletotrichum capsici</name>
    <dbReference type="NCBI Taxonomy" id="5467"/>
    <lineage>
        <taxon>Eukaryota</taxon>
        <taxon>Fungi</taxon>
        <taxon>Dikarya</taxon>
        <taxon>Ascomycota</taxon>
        <taxon>Pezizomycotina</taxon>
        <taxon>Sordariomycetes</taxon>
        <taxon>Hypocreomycetidae</taxon>
        <taxon>Glomerellales</taxon>
        <taxon>Glomerellaceae</taxon>
        <taxon>Colletotrichum</taxon>
        <taxon>Colletotrichum truncatum species complex</taxon>
    </lineage>
</organism>
<evidence type="ECO:0000313" key="2">
    <source>
        <dbReference type="Proteomes" id="UP000805649"/>
    </source>
</evidence>
<comment type="caution">
    <text evidence="1">The sequence shown here is derived from an EMBL/GenBank/DDBJ whole genome shotgun (WGS) entry which is preliminary data.</text>
</comment>
<keyword evidence="2" id="KW-1185">Reference proteome</keyword>
<name>A0ACC3YHY1_COLTU</name>
<dbReference type="Proteomes" id="UP000805649">
    <property type="component" value="Unassembled WGS sequence"/>
</dbReference>